<dbReference type="EMBL" id="AOJJ01000004">
    <property type="protein sequence ID" value="EMA72771.1"/>
    <property type="molecule type" value="Genomic_DNA"/>
</dbReference>
<dbReference type="AlphaFoldDB" id="M0PS42"/>
<proteinExistence type="predicted"/>
<organism evidence="1 2">
    <name type="scientific">Halorubrum distributum JCM 13916</name>
    <dbReference type="NCBI Taxonomy" id="1230455"/>
    <lineage>
        <taxon>Archaea</taxon>
        <taxon>Methanobacteriati</taxon>
        <taxon>Methanobacteriota</taxon>
        <taxon>Stenosarchaea group</taxon>
        <taxon>Halobacteria</taxon>
        <taxon>Halobacteriales</taxon>
        <taxon>Haloferacaceae</taxon>
        <taxon>Halorubrum</taxon>
        <taxon>Halorubrum distributum group</taxon>
    </lineage>
</organism>
<reference evidence="1 2" key="1">
    <citation type="journal article" date="2014" name="PLoS Genet.">
        <title>Phylogenetically driven sequencing of extremely halophilic archaea reveals strategies for static and dynamic osmo-response.</title>
        <authorList>
            <person name="Becker E.A."/>
            <person name="Seitzer P.M."/>
            <person name="Tritt A."/>
            <person name="Larsen D."/>
            <person name="Krusor M."/>
            <person name="Yao A.I."/>
            <person name="Wu D."/>
            <person name="Madern D."/>
            <person name="Eisen J.A."/>
            <person name="Darling A.E."/>
            <person name="Facciotti M.T."/>
        </authorList>
    </citation>
    <scope>NUCLEOTIDE SEQUENCE [LARGE SCALE GENOMIC DNA]</scope>
    <source>
        <strain evidence="1 2">JCM 13916</strain>
    </source>
</reference>
<dbReference type="PATRIC" id="fig|1230455.3.peg.4"/>
<comment type="caution">
    <text evidence="1">The sequence shown here is derived from an EMBL/GenBank/DDBJ whole genome shotgun (WGS) entry which is preliminary data.</text>
</comment>
<accession>M0PS42</accession>
<name>M0PS42_9EURY</name>
<dbReference type="Proteomes" id="UP000011528">
    <property type="component" value="Unassembled WGS sequence"/>
</dbReference>
<protein>
    <submittedName>
        <fullName evidence="1">Uncharacterized protein</fullName>
    </submittedName>
</protein>
<dbReference type="STRING" id="1230455.C462_00022"/>
<evidence type="ECO:0000313" key="2">
    <source>
        <dbReference type="Proteomes" id="UP000011528"/>
    </source>
</evidence>
<evidence type="ECO:0000313" key="1">
    <source>
        <dbReference type="EMBL" id="EMA72771.1"/>
    </source>
</evidence>
<gene>
    <name evidence="1" type="ORF">C462_00022</name>
</gene>
<sequence>MIRSPRMTMSTMSLSTMSQIRTQMLVIRSMSNQQRQNLIRRRRRHQASLTILLTNRLGYRGSTVAME</sequence>